<evidence type="ECO:0008006" key="5">
    <source>
        <dbReference type="Google" id="ProtNLM"/>
    </source>
</evidence>
<keyword evidence="1" id="KW-0175">Coiled coil</keyword>
<protein>
    <recommendedName>
        <fullName evidence="5">Endonuclease-reverse transcriptase</fullName>
    </recommendedName>
</protein>
<keyword evidence="4" id="KW-1185">Reference proteome</keyword>
<dbReference type="EnsemblMetazoa" id="XM_038015653.1">
    <property type="protein sequence ID" value="XP_037871581.1"/>
    <property type="gene ID" value="LOC119629541"/>
</dbReference>
<proteinExistence type="predicted"/>
<dbReference type="Proteomes" id="UP000005204">
    <property type="component" value="Unassembled WGS sequence"/>
</dbReference>
<feature type="region of interest" description="Disordered" evidence="2">
    <location>
        <begin position="192"/>
        <end position="218"/>
    </location>
</feature>
<dbReference type="Gene3D" id="3.30.70.1820">
    <property type="entry name" value="L1 transposable element, RRM domain"/>
    <property type="match status" value="1"/>
</dbReference>
<organism evidence="3 4">
    <name type="scientific">Bombyx mori</name>
    <name type="common">Silk moth</name>
    <dbReference type="NCBI Taxonomy" id="7091"/>
    <lineage>
        <taxon>Eukaryota</taxon>
        <taxon>Metazoa</taxon>
        <taxon>Ecdysozoa</taxon>
        <taxon>Arthropoda</taxon>
        <taxon>Hexapoda</taxon>
        <taxon>Insecta</taxon>
        <taxon>Pterygota</taxon>
        <taxon>Neoptera</taxon>
        <taxon>Endopterygota</taxon>
        <taxon>Lepidoptera</taxon>
        <taxon>Glossata</taxon>
        <taxon>Ditrysia</taxon>
        <taxon>Bombycoidea</taxon>
        <taxon>Bombycidae</taxon>
        <taxon>Bombycinae</taxon>
        <taxon>Bombyx</taxon>
    </lineage>
</organism>
<accession>A0A8R2R363</accession>
<feature type="compositionally biased region" description="Basic and acidic residues" evidence="2">
    <location>
        <begin position="194"/>
        <end position="203"/>
    </location>
</feature>
<reference evidence="3" key="2">
    <citation type="submission" date="2022-06" db="UniProtKB">
        <authorList>
            <consortium name="EnsemblMetazoa"/>
        </authorList>
    </citation>
    <scope>IDENTIFICATION</scope>
    <source>
        <strain evidence="3">p50T (Dazao)</strain>
    </source>
</reference>
<evidence type="ECO:0000313" key="3">
    <source>
        <dbReference type="EnsemblMetazoa" id="XP_037871581.1"/>
    </source>
</evidence>
<sequence length="248" mass="29082">MDNQMQILLEKIQEQMKQQTIAITEAVTKNVVQQIDERFKMIDDENKQLKNSVKELKEKIKGLEMAKKKTNILLFGIKEDKQEGLSLVKYISEKLNCHLGLSIQEHEIMNIYRIGKIKTTPRPILISLVSYWRKMEIMRSKNKLPQGIYVKEDYTKEILEARKTLQPKLEEERRKGNIAYLKLDKLIIKSQTDANREKRKRDPSSSPNVSTPRKENELYVAPKKVNTTNAYEYMARVKSNSLREKTNV</sequence>
<dbReference type="KEGG" id="bmor:119629541"/>
<dbReference type="GeneID" id="119629541"/>
<feature type="coiled-coil region" evidence="1">
    <location>
        <begin position="9"/>
        <end position="73"/>
    </location>
</feature>
<name>A0A8R2R363_BOMMO</name>
<dbReference type="AlphaFoldDB" id="A0A8R2R363"/>
<dbReference type="RefSeq" id="XP_037871581.1">
    <property type="nucleotide sequence ID" value="XM_038015653.1"/>
</dbReference>
<evidence type="ECO:0000256" key="2">
    <source>
        <dbReference type="SAM" id="MobiDB-lite"/>
    </source>
</evidence>
<reference evidence="4" key="1">
    <citation type="journal article" date="2008" name="Insect Biochem. Mol. Biol.">
        <title>The genome of a lepidopteran model insect, the silkworm Bombyx mori.</title>
        <authorList>
            <consortium name="International Silkworm Genome Consortium"/>
        </authorList>
    </citation>
    <scope>NUCLEOTIDE SEQUENCE [LARGE SCALE GENOMIC DNA]</scope>
    <source>
        <strain evidence="4">p50T</strain>
    </source>
</reference>
<evidence type="ECO:0000256" key="1">
    <source>
        <dbReference type="SAM" id="Coils"/>
    </source>
</evidence>
<evidence type="ECO:0000313" key="4">
    <source>
        <dbReference type="Proteomes" id="UP000005204"/>
    </source>
</evidence>